<dbReference type="Pfam" id="PF25989">
    <property type="entry name" value="YknX_C"/>
    <property type="match status" value="1"/>
</dbReference>
<evidence type="ECO:0000256" key="3">
    <source>
        <dbReference type="SAM" id="Coils"/>
    </source>
</evidence>
<keyword evidence="6" id="KW-1185">Reference proteome</keyword>
<dbReference type="Gene3D" id="2.40.50.100">
    <property type="match status" value="1"/>
</dbReference>
<evidence type="ECO:0000259" key="4">
    <source>
        <dbReference type="Pfam" id="PF25989"/>
    </source>
</evidence>
<evidence type="ECO:0000313" key="6">
    <source>
        <dbReference type="Proteomes" id="UP001247754"/>
    </source>
</evidence>
<dbReference type="Gene3D" id="2.40.420.20">
    <property type="match status" value="1"/>
</dbReference>
<keyword evidence="2 3" id="KW-0175">Coiled coil</keyword>
<dbReference type="Gene3D" id="1.10.287.470">
    <property type="entry name" value="Helix hairpin bin"/>
    <property type="match status" value="1"/>
</dbReference>
<organism evidence="5 6">
    <name type="scientific">Ruixingdingia sedimenti</name>
    <dbReference type="NCBI Taxonomy" id="3073604"/>
    <lineage>
        <taxon>Bacteria</taxon>
        <taxon>Pseudomonadati</taxon>
        <taxon>Pseudomonadota</taxon>
        <taxon>Alphaproteobacteria</taxon>
        <taxon>Rhodobacterales</taxon>
        <taxon>Paracoccaceae</taxon>
        <taxon>Ruixingdingia</taxon>
    </lineage>
</organism>
<dbReference type="Proteomes" id="UP001247754">
    <property type="component" value="Unassembled WGS sequence"/>
</dbReference>
<dbReference type="PANTHER" id="PTHR32347">
    <property type="entry name" value="EFFLUX SYSTEM COMPONENT YKNX-RELATED"/>
    <property type="match status" value="1"/>
</dbReference>
<comment type="caution">
    <text evidence="5">The sequence shown here is derived from an EMBL/GenBank/DDBJ whole genome shotgun (WGS) entry which is preliminary data.</text>
</comment>
<evidence type="ECO:0000256" key="1">
    <source>
        <dbReference type="ARBA" id="ARBA00004196"/>
    </source>
</evidence>
<accession>A0ABU1FAD3</accession>
<evidence type="ECO:0000256" key="2">
    <source>
        <dbReference type="ARBA" id="ARBA00023054"/>
    </source>
</evidence>
<gene>
    <name evidence="5" type="ORF">RGD00_14565</name>
</gene>
<comment type="subcellular location">
    <subcellularLocation>
        <location evidence="1">Cell envelope</location>
    </subcellularLocation>
</comment>
<sequence>MRTGKVIAGVAGAAAVAGLLAWAFWPRPVAVDLAPVVAGPMQVTVAADGVTRIREPYLVTAPVAGTTTRMPVQVGDAVVAGETVVAVIQPLAPAFLDARARAQAEAAVGEAEAALRVAEARLAQARTDLTHAETEHGRYSTLAARGAVPARALEDAQAARDAARAAAAAAQSAVDLQQAALLRARAQLLEPAGNGAASSACCVELRAPHTGTVLEVENLSARPVTAGAPLLTIGDLADLEIVADLLSADAVRVVPGAPALVDRWGGPGTIRAVVRRVDPSAFTKVSALGIEEQRVRVRLDLVTPAEERAGLGEAYRVHVRVVVWEAAEVIQVPLSAIFRAGEGWAVFRESGGRALLTPVGIGRQTQTDVQILSGLTPGERVVAFPGNAVEDGTRIAAREDG</sequence>
<dbReference type="InterPro" id="IPR050465">
    <property type="entry name" value="UPF0194_transport"/>
</dbReference>
<name>A0ABU1FAD3_9RHOB</name>
<feature type="coiled-coil region" evidence="3">
    <location>
        <begin position="101"/>
        <end position="173"/>
    </location>
</feature>
<dbReference type="PANTHER" id="PTHR32347:SF29">
    <property type="entry name" value="UPF0194 MEMBRANE PROTEIN YBHG"/>
    <property type="match status" value="1"/>
</dbReference>
<evidence type="ECO:0000313" key="5">
    <source>
        <dbReference type="EMBL" id="MDR5653836.1"/>
    </source>
</evidence>
<dbReference type="InterPro" id="IPR058637">
    <property type="entry name" value="YknX-like_C"/>
</dbReference>
<dbReference type="RefSeq" id="WP_310458075.1">
    <property type="nucleotide sequence ID" value="NZ_JAVKPH010000017.1"/>
</dbReference>
<reference evidence="5 6" key="1">
    <citation type="submission" date="2023-09" db="EMBL/GenBank/DDBJ databases">
        <title>Xinfangfangia sedmenti sp. nov., isolated the sedment.</title>
        <authorList>
            <person name="Xu L."/>
        </authorList>
    </citation>
    <scope>NUCLEOTIDE SEQUENCE [LARGE SCALE GENOMIC DNA]</scope>
    <source>
        <strain evidence="5 6">LG-4</strain>
    </source>
</reference>
<proteinExistence type="predicted"/>
<feature type="domain" description="YknX-like C-terminal permuted SH3-like" evidence="4">
    <location>
        <begin position="329"/>
        <end position="396"/>
    </location>
</feature>
<protein>
    <submittedName>
        <fullName evidence="5">HlyD family efflux transporter periplasmic adaptor subunit</fullName>
    </submittedName>
</protein>
<dbReference type="EMBL" id="JAVKPH010000017">
    <property type="protein sequence ID" value="MDR5653836.1"/>
    <property type="molecule type" value="Genomic_DNA"/>
</dbReference>